<dbReference type="VEuPathDB" id="TrichDB:TVAG_166230"/>
<dbReference type="Gene3D" id="3.30.70.580">
    <property type="entry name" value="Pseudouridine synthase I, catalytic domain, N-terminal subdomain"/>
    <property type="match status" value="1"/>
</dbReference>
<evidence type="ECO:0000313" key="10">
    <source>
        <dbReference type="EMBL" id="EAY21248.1"/>
    </source>
</evidence>
<dbReference type="VEuPathDB" id="TrichDB:TVAGG3_0174140"/>
<dbReference type="InterPro" id="IPR020097">
    <property type="entry name" value="PsdUridine_synth_TruA_a/b_dom"/>
</dbReference>
<evidence type="ECO:0000256" key="5">
    <source>
        <dbReference type="ARBA" id="ARBA00079074"/>
    </source>
</evidence>
<dbReference type="InterPro" id="IPR041708">
    <property type="entry name" value="PUS1/PUS2-like"/>
</dbReference>
<dbReference type="KEGG" id="tva:5466780"/>
<dbReference type="GO" id="GO:0009982">
    <property type="term" value="F:pseudouridine synthase activity"/>
    <property type="evidence" value="ECO:0000318"/>
    <property type="project" value="GO_Central"/>
</dbReference>
<dbReference type="FunCoup" id="A2DE30">
    <property type="interactions" value="707"/>
</dbReference>
<protein>
    <recommendedName>
        <fullName evidence="5">tRNA pseudouridylate synthase 2</fullName>
    </recommendedName>
    <alternativeName>
        <fullName evidence="6">tRNA-uridine isomerase 2</fullName>
    </alternativeName>
</protein>
<dbReference type="FunFam" id="3.30.70.580:FF:000002">
    <property type="entry name" value="tRNA pseudouridine synthase"/>
    <property type="match status" value="1"/>
</dbReference>
<keyword evidence="3" id="KW-0413">Isomerase</keyword>
<dbReference type="Proteomes" id="UP000001542">
    <property type="component" value="Unassembled WGS sequence"/>
</dbReference>
<comment type="similarity">
    <text evidence="1">Belongs to the tRNA pseudouridine synthase TruA family.</text>
</comment>
<evidence type="ECO:0000256" key="2">
    <source>
        <dbReference type="ARBA" id="ARBA00022694"/>
    </source>
</evidence>
<feature type="active site" description="Nucleophile" evidence="7">
    <location>
        <position position="86"/>
    </location>
</feature>
<dbReference type="CDD" id="cd02568">
    <property type="entry name" value="PseudoU_synth_PUS1_PUS2"/>
    <property type="match status" value="1"/>
</dbReference>
<dbReference type="SUPFAM" id="SSF55120">
    <property type="entry name" value="Pseudouridine synthase"/>
    <property type="match status" value="1"/>
</dbReference>
<dbReference type="OrthoDB" id="10256309at2759"/>
<proteinExistence type="inferred from homology"/>
<evidence type="ECO:0000313" key="11">
    <source>
        <dbReference type="Proteomes" id="UP000001542"/>
    </source>
</evidence>
<dbReference type="GO" id="GO:0003723">
    <property type="term" value="F:RNA binding"/>
    <property type="evidence" value="ECO:0007669"/>
    <property type="project" value="InterPro"/>
</dbReference>
<organism evidence="10 11">
    <name type="scientific">Trichomonas vaginalis (strain ATCC PRA-98 / G3)</name>
    <dbReference type="NCBI Taxonomy" id="412133"/>
    <lineage>
        <taxon>Eukaryota</taxon>
        <taxon>Metamonada</taxon>
        <taxon>Parabasalia</taxon>
        <taxon>Trichomonadida</taxon>
        <taxon>Trichomonadidae</taxon>
        <taxon>Trichomonas</taxon>
    </lineage>
</organism>
<dbReference type="PANTHER" id="PTHR11142:SF4">
    <property type="entry name" value="PSEUDOURIDYLATE SYNTHASE 1 HOMOLOG"/>
    <property type="match status" value="1"/>
</dbReference>
<evidence type="ECO:0000256" key="6">
    <source>
        <dbReference type="ARBA" id="ARBA00080857"/>
    </source>
</evidence>
<dbReference type="GO" id="GO:0031119">
    <property type="term" value="P:tRNA pseudouridine synthesis"/>
    <property type="evidence" value="ECO:0000318"/>
    <property type="project" value="GO_Central"/>
</dbReference>
<dbReference type="Gene3D" id="3.30.70.660">
    <property type="entry name" value="Pseudouridine synthase I, catalytic domain, C-terminal subdomain"/>
    <property type="match status" value="1"/>
</dbReference>
<dbReference type="FunFam" id="3.30.70.660:FF:000015">
    <property type="entry name" value="tRNA pseudouridine synthase"/>
    <property type="match status" value="1"/>
</dbReference>
<dbReference type="SMR" id="A2DE30"/>
<feature type="binding site" evidence="8">
    <location>
        <position position="148"/>
    </location>
    <ligand>
        <name>substrate</name>
    </ligand>
</feature>
<reference evidence="10" key="1">
    <citation type="submission" date="2006-10" db="EMBL/GenBank/DDBJ databases">
        <authorList>
            <person name="Amadeo P."/>
            <person name="Zhao Q."/>
            <person name="Wortman J."/>
            <person name="Fraser-Liggett C."/>
            <person name="Carlton J."/>
        </authorList>
    </citation>
    <scope>NUCLEOTIDE SEQUENCE</scope>
    <source>
        <strain evidence="10">G3</strain>
    </source>
</reference>
<accession>A2DE30</accession>
<dbReference type="InParanoid" id="A2DE30"/>
<keyword evidence="2" id="KW-0819">tRNA processing</keyword>
<gene>
    <name evidence="10" type="ORF">TVAG_166230</name>
</gene>
<dbReference type="OMA" id="EMNNGEG"/>
<dbReference type="InterPro" id="IPR020103">
    <property type="entry name" value="PsdUridine_synth_cat_dom_sf"/>
</dbReference>
<dbReference type="STRING" id="5722.A2DE30"/>
<dbReference type="eggNOG" id="KOG2553">
    <property type="taxonomic scope" value="Eukaryota"/>
</dbReference>
<evidence type="ECO:0000259" key="9">
    <source>
        <dbReference type="Pfam" id="PF01416"/>
    </source>
</evidence>
<evidence type="ECO:0000256" key="1">
    <source>
        <dbReference type="ARBA" id="ARBA00009375"/>
    </source>
</evidence>
<evidence type="ECO:0000256" key="4">
    <source>
        <dbReference type="ARBA" id="ARBA00036943"/>
    </source>
</evidence>
<dbReference type="GO" id="GO:1990481">
    <property type="term" value="P:mRNA pseudouridine synthesis"/>
    <property type="evidence" value="ECO:0000318"/>
    <property type="project" value="GO_Central"/>
</dbReference>
<dbReference type="AlphaFoldDB" id="A2DE30"/>
<sequence>MGIFSSSPKYKKLDVPRSKYVFDLDEEIIILLYRYIGTQYHGLQQNIDTHTVEKELFQALISAGFLSDQANCNLNRIKWSEASRTDAGVHACAQVLSFKASGLKGICIADIPDLINKQLPRTSDIEIITCITLRRQFYAQKFAESRNYNFLLPTNAFSSNSIEHLNYLRTSILPLFIGWLNYHNFTSNKSASNPSSMRKIDVFTFTDPFEVEGVEFVLFTIHGESFMLNQIRKMIATVISASHNYIGAEEVKRCLSEEGWSIKMCPGDGLMLDHVDYIKCNKPSKKNPITFENDLQFTEFQPEIQRWKKEVLFPHIAEIIKKKDLYHKWVIEYLPKYPWKPIAEQ</sequence>
<dbReference type="GO" id="GO:0005634">
    <property type="term" value="C:nucleus"/>
    <property type="evidence" value="ECO:0000318"/>
    <property type="project" value="GO_Central"/>
</dbReference>
<comment type="catalytic activity">
    <reaction evidence="4">
        <text>a uridine in tRNA = a pseudouridine in tRNA</text>
        <dbReference type="Rhea" id="RHEA:54572"/>
        <dbReference type="Rhea" id="RHEA-COMP:13339"/>
        <dbReference type="Rhea" id="RHEA-COMP:13934"/>
        <dbReference type="ChEBI" id="CHEBI:65314"/>
        <dbReference type="ChEBI" id="CHEBI:65315"/>
    </reaction>
</comment>
<name>A2DE30_TRIV3</name>
<evidence type="ECO:0000256" key="3">
    <source>
        <dbReference type="ARBA" id="ARBA00023235"/>
    </source>
</evidence>
<reference evidence="10" key="2">
    <citation type="journal article" date="2007" name="Science">
        <title>Draft genome sequence of the sexually transmitted pathogen Trichomonas vaginalis.</title>
        <authorList>
            <person name="Carlton J.M."/>
            <person name="Hirt R.P."/>
            <person name="Silva J.C."/>
            <person name="Delcher A.L."/>
            <person name="Schatz M."/>
            <person name="Zhao Q."/>
            <person name="Wortman J.R."/>
            <person name="Bidwell S.L."/>
            <person name="Alsmark U.C.M."/>
            <person name="Besteiro S."/>
            <person name="Sicheritz-Ponten T."/>
            <person name="Noel C.J."/>
            <person name="Dacks J.B."/>
            <person name="Foster P.G."/>
            <person name="Simillion C."/>
            <person name="Van de Peer Y."/>
            <person name="Miranda-Saavedra D."/>
            <person name="Barton G.J."/>
            <person name="Westrop G.D."/>
            <person name="Mueller S."/>
            <person name="Dessi D."/>
            <person name="Fiori P.L."/>
            <person name="Ren Q."/>
            <person name="Paulsen I."/>
            <person name="Zhang H."/>
            <person name="Bastida-Corcuera F.D."/>
            <person name="Simoes-Barbosa A."/>
            <person name="Brown M.T."/>
            <person name="Hayes R.D."/>
            <person name="Mukherjee M."/>
            <person name="Okumura C.Y."/>
            <person name="Schneider R."/>
            <person name="Smith A.J."/>
            <person name="Vanacova S."/>
            <person name="Villalvazo M."/>
            <person name="Haas B.J."/>
            <person name="Pertea M."/>
            <person name="Feldblyum T.V."/>
            <person name="Utterback T.R."/>
            <person name="Shu C.L."/>
            <person name="Osoegawa K."/>
            <person name="de Jong P.J."/>
            <person name="Hrdy I."/>
            <person name="Horvathova L."/>
            <person name="Zubacova Z."/>
            <person name="Dolezal P."/>
            <person name="Malik S.B."/>
            <person name="Logsdon J.M. Jr."/>
            <person name="Henze K."/>
            <person name="Gupta A."/>
            <person name="Wang C.C."/>
            <person name="Dunne R.L."/>
            <person name="Upcroft J.A."/>
            <person name="Upcroft P."/>
            <person name="White O."/>
            <person name="Salzberg S.L."/>
            <person name="Tang P."/>
            <person name="Chiu C.-H."/>
            <person name="Lee Y.-S."/>
            <person name="Embley T.M."/>
            <person name="Coombs G.H."/>
            <person name="Mottram J.C."/>
            <person name="Tachezy J."/>
            <person name="Fraser-Liggett C.M."/>
            <person name="Johnson P.J."/>
        </authorList>
    </citation>
    <scope>NUCLEOTIDE SEQUENCE [LARGE SCALE GENOMIC DNA]</scope>
    <source>
        <strain evidence="10">G3</strain>
    </source>
</reference>
<dbReference type="RefSeq" id="XP_001582234.1">
    <property type="nucleotide sequence ID" value="XM_001582184.1"/>
</dbReference>
<dbReference type="InterPro" id="IPR020095">
    <property type="entry name" value="PsdUridine_synth_TruA_C"/>
</dbReference>
<dbReference type="PANTHER" id="PTHR11142">
    <property type="entry name" value="PSEUDOURIDYLATE SYNTHASE"/>
    <property type="match status" value="1"/>
</dbReference>
<dbReference type="EMBL" id="DS113191">
    <property type="protein sequence ID" value="EAY21248.1"/>
    <property type="molecule type" value="Genomic_DNA"/>
</dbReference>
<feature type="domain" description="Pseudouridine synthase I TruA alpha/beta" evidence="9">
    <location>
        <begin position="176"/>
        <end position="277"/>
    </location>
</feature>
<evidence type="ECO:0000256" key="7">
    <source>
        <dbReference type="PIRSR" id="PIRSR641708-1"/>
    </source>
</evidence>
<evidence type="ECO:0000256" key="8">
    <source>
        <dbReference type="PIRSR" id="PIRSR641708-2"/>
    </source>
</evidence>
<keyword evidence="11" id="KW-1185">Reference proteome</keyword>
<dbReference type="Pfam" id="PF01416">
    <property type="entry name" value="PseudoU_synth_1"/>
    <property type="match status" value="1"/>
</dbReference>
<dbReference type="InterPro" id="IPR001406">
    <property type="entry name" value="PsdUridine_synth_TruA"/>
</dbReference>
<dbReference type="InterPro" id="IPR020094">
    <property type="entry name" value="TruA/RsuA/RluB/E/F_N"/>
</dbReference>